<dbReference type="PANTHER" id="PTHR37327:SF1">
    <property type="entry name" value="MICROTUBULE INTERACTING AND TRANSPORT DOMAIN-CONTAINING PROTEIN"/>
    <property type="match status" value="1"/>
</dbReference>
<sequence length="989" mass="105538">MLHSHSDGSDLSSLLSAGSLASLSLDPAVSTPSEPGLDPVLALPQPWPPPTGPAPAPSQPSFAQSSAPPPRTSSLLPPPNTVAAAVALASHSCIDAPLPSTDDIARRHRQRAVLDNSVALPPKTFLLALSSQSPTDRRRGPCLPPRIPQPLCDPWAPPPLLGPDTMMPSEQRQRAVPPRGHSRSRSGKSSADSTMSAGGKQGSHKAMLSRALQKANTAVQLDNAHNFEGARLAYVEACDLLHQILDATTGPDDKKKLAKICHEYGKRIDELGQIAPQYPDNNRDSASSNKALPARPGRSEYQDALSAGTLEGSDADFASRQEGDEASLHSSVSPSPARLRSAEDASRRQSTSTQASISMPPSGALLTSAAPRESGALENYIGQERPSTGGSYGESTDAAATFLHDGSQSSWLDPIDESGGSRGTSLHSRNSSTGYRRRRKRSTNGNIETRSMNGTSEAEFDTALDAAIDAAYDDGVEIINANGVEMDAAETGEEIVSRVLRKVEMARERVRQSEREAYYNEVERRQYQQQRHAHQGPPHLGPRNVSEGFYEDNSSDEEERILEEMVRGYGIEDFAISTDPKMAAASRPASRGHFAGPSSLEASSAADADGLSAKNDRPPTRGTLSRTLLPAAPPPTQSLPELPTPRSTSAQSVRNRRLSTLKSKQLKIETSATRQPHSLAPESGFVVQPKSASAADRAPEPRFGDGPRSAAPTAPVRRGGESPPLAGGAANGPASLWSPLSNRGQAHGQIDGADGLAKTPNSPSPQKLRKNASTTSLRSIKTRNMTVANIEDGSDLSPETTLSMTPFGGLRTPALPTVQLPLVATPRDHGDGSATSGFQLLEDNFHMPAYPGSLHSASPDTPVPLEPCPNEVMLRPFWLMRCLYQTMVHPRGGYMSTKLFVPRDVWKVKGVKLKSIEDKVANCDILTGALQRLSKVDTCDADAVLDEMQSLEGVLEQVQVSLSRKLGNEVGVQSSRRFHGGAYAPRTLL</sequence>
<feature type="domain" description="MIT" evidence="2">
    <location>
        <begin position="208"/>
        <end position="271"/>
    </location>
</feature>
<evidence type="ECO:0000313" key="3">
    <source>
        <dbReference type="EMBL" id="PHH77163.1"/>
    </source>
</evidence>
<dbReference type="Proteomes" id="UP000224854">
    <property type="component" value="Unassembled WGS sequence"/>
</dbReference>
<feature type="compositionally biased region" description="Low complexity" evidence="1">
    <location>
        <begin position="723"/>
        <end position="734"/>
    </location>
</feature>
<feature type="region of interest" description="Disordered" evidence="1">
    <location>
        <begin position="582"/>
        <end position="784"/>
    </location>
</feature>
<evidence type="ECO:0000256" key="1">
    <source>
        <dbReference type="SAM" id="MobiDB-lite"/>
    </source>
</evidence>
<dbReference type="OrthoDB" id="1074at2759"/>
<feature type="region of interest" description="Disordered" evidence="1">
    <location>
        <begin position="524"/>
        <end position="557"/>
    </location>
</feature>
<feature type="region of interest" description="Disordered" evidence="1">
    <location>
        <begin position="130"/>
        <end position="208"/>
    </location>
</feature>
<feature type="compositionally biased region" description="Polar residues" evidence="1">
    <location>
        <begin position="348"/>
        <end position="359"/>
    </location>
</feature>
<dbReference type="PANTHER" id="PTHR37327">
    <property type="entry name" value="CHROMOSOME 1, WHOLE GENOME SHOTGUN SEQUENCE"/>
    <property type="match status" value="1"/>
</dbReference>
<reference evidence="3 4" key="1">
    <citation type="submission" date="2017-06" db="EMBL/GenBank/DDBJ databases">
        <title>Ant-infecting Ophiocordyceps genomes reveal a high diversity of potential behavioral manipulation genes and a possible major role for enterotoxins.</title>
        <authorList>
            <person name="De Bekker C."/>
            <person name="Evans H.C."/>
            <person name="Brachmann A."/>
            <person name="Hughes D.P."/>
        </authorList>
    </citation>
    <scope>NUCLEOTIDE SEQUENCE [LARGE SCALE GENOMIC DNA]</scope>
    <source>
        <strain evidence="3 4">1348a</strain>
    </source>
</reference>
<feature type="region of interest" description="Disordered" evidence="1">
    <location>
        <begin position="407"/>
        <end position="456"/>
    </location>
</feature>
<comment type="caution">
    <text evidence="3">The sequence shown here is derived from an EMBL/GenBank/DDBJ whole genome shotgun (WGS) entry which is preliminary data.</text>
</comment>
<dbReference type="Pfam" id="PF04212">
    <property type="entry name" value="MIT"/>
    <property type="match status" value="1"/>
</dbReference>
<evidence type="ECO:0000259" key="2">
    <source>
        <dbReference type="Pfam" id="PF04212"/>
    </source>
</evidence>
<protein>
    <recommendedName>
        <fullName evidence="2">MIT domain-containing protein</fullName>
    </recommendedName>
</protein>
<feature type="compositionally biased region" description="Polar residues" evidence="1">
    <location>
        <begin position="443"/>
        <end position="456"/>
    </location>
</feature>
<accession>A0A2C5ZBA9</accession>
<dbReference type="InterPro" id="IPR036181">
    <property type="entry name" value="MIT_dom_sf"/>
</dbReference>
<feature type="region of interest" description="Disordered" evidence="1">
    <location>
        <begin position="272"/>
        <end position="301"/>
    </location>
</feature>
<evidence type="ECO:0000313" key="4">
    <source>
        <dbReference type="Proteomes" id="UP000224854"/>
    </source>
</evidence>
<feature type="compositionally biased region" description="Pro residues" evidence="1">
    <location>
        <begin position="67"/>
        <end position="78"/>
    </location>
</feature>
<feature type="compositionally biased region" description="Pro residues" evidence="1">
    <location>
        <begin position="45"/>
        <end position="58"/>
    </location>
</feature>
<dbReference type="Gene3D" id="1.20.58.80">
    <property type="entry name" value="Phosphotransferase system, lactose/cellobiose-type IIA subunit"/>
    <property type="match status" value="1"/>
</dbReference>
<dbReference type="EMBL" id="NJEU01000281">
    <property type="protein sequence ID" value="PHH77163.1"/>
    <property type="molecule type" value="Genomic_DNA"/>
</dbReference>
<proteinExistence type="predicted"/>
<feature type="compositionally biased region" description="Low complexity" evidence="1">
    <location>
        <begin position="598"/>
        <end position="613"/>
    </location>
</feature>
<keyword evidence="4" id="KW-1185">Reference proteome</keyword>
<organism evidence="3 4">
    <name type="scientific">Ophiocordyceps australis</name>
    <dbReference type="NCBI Taxonomy" id="1399860"/>
    <lineage>
        <taxon>Eukaryota</taxon>
        <taxon>Fungi</taxon>
        <taxon>Dikarya</taxon>
        <taxon>Ascomycota</taxon>
        <taxon>Pezizomycotina</taxon>
        <taxon>Sordariomycetes</taxon>
        <taxon>Hypocreomycetidae</taxon>
        <taxon>Hypocreales</taxon>
        <taxon>Ophiocordycipitaceae</taxon>
        <taxon>Ophiocordyceps</taxon>
    </lineage>
</organism>
<gene>
    <name evidence="3" type="ORF">CDD82_3639</name>
</gene>
<dbReference type="SUPFAM" id="SSF116846">
    <property type="entry name" value="MIT domain"/>
    <property type="match status" value="1"/>
</dbReference>
<feature type="region of interest" description="Disordered" evidence="1">
    <location>
        <begin position="320"/>
        <end position="367"/>
    </location>
</feature>
<feature type="region of interest" description="Disordered" evidence="1">
    <location>
        <begin position="25"/>
        <end position="78"/>
    </location>
</feature>
<name>A0A2C5ZBA9_9HYPO</name>
<feature type="compositionally biased region" description="Polar residues" evidence="1">
    <location>
        <begin position="423"/>
        <end position="434"/>
    </location>
</feature>
<dbReference type="InterPro" id="IPR007330">
    <property type="entry name" value="MIT_dom"/>
</dbReference>
<dbReference type="AlphaFoldDB" id="A0A2C5ZBA9"/>
<feature type="compositionally biased region" description="Polar residues" evidence="1">
    <location>
        <begin position="660"/>
        <end position="676"/>
    </location>
</feature>
<feature type="compositionally biased region" description="Polar residues" evidence="1">
    <location>
        <begin position="759"/>
        <end position="784"/>
    </location>
</feature>